<reference evidence="1" key="2">
    <citation type="journal article" date="2022" name="Microbiol. Resour. Announc.">
        <title>Metagenome Sequencing to Explore Phylogenomics of Terrestrial Cyanobacteria.</title>
        <authorList>
            <person name="Ward R.D."/>
            <person name="Stajich J.E."/>
            <person name="Johansen J.R."/>
            <person name="Huntemann M."/>
            <person name="Clum A."/>
            <person name="Foster B."/>
            <person name="Foster B."/>
            <person name="Roux S."/>
            <person name="Palaniappan K."/>
            <person name="Varghese N."/>
            <person name="Mukherjee S."/>
            <person name="Reddy T.B.K."/>
            <person name="Daum C."/>
            <person name="Copeland A."/>
            <person name="Chen I.A."/>
            <person name="Ivanova N.N."/>
            <person name="Kyrpides N.C."/>
            <person name="Shapiro N."/>
            <person name="Eloe-Fadrosh E.A."/>
            <person name="Pietrasiak N."/>
        </authorList>
    </citation>
    <scope>NUCLEOTIDE SEQUENCE</scope>
    <source>
        <strain evidence="1">GSE-TBD4-15B</strain>
    </source>
</reference>
<protein>
    <submittedName>
        <fullName evidence="1">Uncharacterized protein</fullName>
    </submittedName>
</protein>
<dbReference type="AlphaFoldDB" id="A0A951P9J5"/>
<sequence length="311" mass="34408">MLNKQPLDSSPTTPQHFIDSGDTVLQQAGESLSKVGGVIANGLSTALKFGLGAVTQPKAFKAYTEEVISTTANQIQEQLEQGKLVLEERISKMKATIAETHEYAKEQGKEHFRSITETAQTQLREGLEYLKMEAIDFPVSLARRAITNQAIDLQSGVQVGNVKIGTTALIEGLEVSRNDRNHLLSLYSRELKGIHESATSAIYALDLDNSTGRISRQEYIAERVAAQEKFAESLSKLQGDVAEVVEAVGVELGKNRLKFNQRDRKAEYLAEDKGSQYEAGNYVKTIDKHWKAAREAETHDIPQWVRSVAGY</sequence>
<reference evidence="1" key="1">
    <citation type="submission" date="2021-05" db="EMBL/GenBank/DDBJ databases">
        <authorList>
            <person name="Pietrasiak N."/>
            <person name="Ward R."/>
            <person name="Stajich J.E."/>
            <person name="Kurbessoian T."/>
        </authorList>
    </citation>
    <scope>NUCLEOTIDE SEQUENCE</scope>
    <source>
        <strain evidence="1">GSE-TBD4-15B</strain>
    </source>
</reference>
<dbReference type="Proteomes" id="UP000707356">
    <property type="component" value="Unassembled WGS sequence"/>
</dbReference>
<evidence type="ECO:0000313" key="2">
    <source>
        <dbReference type="Proteomes" id="UP000707356"/>
    </source>
</evidence>
<accession>A0A951P9J5</accession>
<evidence type="ECO:0000313" key="1">
    <source>
        <dbReference type="EMBL" id="MBW4465551.1"/>
    </source>
</evidence>
<proteinExistence type="predicted"/>
<dbReference type="EMBL" id="JAHHHV010000048">
    <property type="protein sequence ID" value="MBW4465551.1"/>
    <property type="molecule type" value="Genomic_DNA"/>
</dbReference>
<organism evidence="1 2">
    <name type="scientific">Pegethrix bostrychoides GSE-TBD4-15B</name>
    <dbReference type="NCBI Taxonomy" id="2839662"/>
    <lineage>
        <taxon>Bacteria</taxon>
        <taxon>Bacillati</taxon>
        <taxon>Cyanobacteriota</taxon>
        <taxon>Cyanophyceae</taxon>
        <taxon>Oculatellales</taxon>
        <taxon>Oculatellaceae</taxon>
        <taxon>Pegethrix</taxon>
    </lineage>
</organism>
<gene>
    <name evidence="1" type="ORF">KME07_08935</name>
</gene>
<comment type="caution">
    <text evidence="1">The sequence shown here is derived from an EMBL/GenBank/DDBJ whole genome shotgun (WGS) entry which is preliminary data.</text>
</comment>
<name>A0A951P9J5_9CYAN</name>